<dbReference type="Pfam" id="PF01547">
    <property type="entry name" value="SBP_bac_1"/>
    <property type="match status" value="1"/>
</dbReference>
<dbReference type="RefSeq" id="WP_253768459.1">
    <property type="nucleotide sequence ID" value="NZ_BAAAVE010000009.1"/>
</dbReference>
<keyword evidence="3 4" id="KW-0732">Signal</keyword>
<feature type="chain" id="PRO_5047489992" evidence="4">
    <location>
        <begin position="21"/>
        <end position="425"/>
    </location>
</feature>
<comment type="similarity">
    <text evidence="1">Belongs to the bacterial solute-binding protein 1 family.</text>
</comment>
<dbReference type="PROSITE" id="PS51257">
    <property type="entry name" value="PROKAR_LIPOPROTEIN"/>
    <property type="match status" value="1"/>
</dbReference>
<keyword evidence="6" id="KW-1185">Reference proteome</keyword>
<sequence length="425" mass="45112">MRIKLAGGAALGVAAMLVLSSCGSGSGGSGSSGDQKASDGGQVTLKMVAADYGDGPGKPNSGETFWKGVVDEFQAANPNIKVEVQVINWNDIDKQVATMVQNGQVPDILQTGDYSGFAKDDMLYKVEEVLSPNVSGDMLQKFAEYGKVDGTAYGIPFVSSARALFYNKELFAKAGISEPPKTWDELKADAEKLKKAGVSQPFGLPLGQEEAQGESFLWMLGNGGGYKDASGKWAINSPQNIETFTYLKGLVNAGLTTPNPGTKDRKTVWEDFGAGKVGMVNGGPMSIPIFDAAGLKDKYGVAPIPGKSGPLDTTLGVMDWIMAFNKNGHAAEIKKFFDFFYTGSAAQKISDTYKLLPVTNGGIQKLSSDEKLKPFLDALPNASFYPFQDPKWADVNPEIKQTIGGAVKDDPAKVLGELQKTADAG</sequence>
<accession>A0ABT1JXE7</accession>
<comment type="caution">
    <text evidence="5">The sequence shown here is derived from an EMBL/GenBank/DDBJ whole genome shotgun (WGS) entry which is preliminary data.</text>
</comment>
<keyword evidence="5" id="KW-0762">Sugar transport</keyword>
<proteinExistence type="inferred from homology"/>
<protein>
    <submittedName>
        <fullName evidence="5">Multiple sugar transport system substrate-binding protein</fullName>
    </submittedName>
</protein>
<evidence type="ECO:0000256" key="1">
    <source>
        <dbReference type="ARBA" id="ARBA00008520"/>
    </source>
</evidence>
<dbReference type="PROSITE" id="PS01037">
    <property type="entry name" value="SBP_BACTERIAL_1"/>
    <property type="match status" value="1"/>
</dbReference>
<dbReference type="Proteomes" id="UP001320766">
    <property type="component" value="Unassembled WGS sequence"/>
</dbReference>
<gene>
    <name evidence="5" type="ORF">HD595_002392</name>
</gene>
<feature type="signal peptide" evidence="4">
    <location>
        <begin position="1"/>
        <end position="20"/>
    </location>
</feature>
<dbReference type="InterPro" id="IPR006059">
    <property type="entry name" value="SBP"/>
</dbReference>
<dbReference type="PANTHER" id="PTHR43649:SF30">
    <property type="entry name" value="ABC TRANSPORTER SUBSTRATE-BINDING PROTEIN"/>
    <property type="match status" value="1"/>
</dbReference>
<organism evidence="5 6">
    <name type="scientific">Nonomuraea roseoviolacea subsp. carminata</name>
    <dbReference type="NCBI Taxonomy" id="160689"/>
    <lineage>
        <taxon>Bacteria</taxon>
        <taxon>Bacillati</taxon>
        <taxon>Actinomycetota</taxon>
        <taxon>Actinomycetes</taxon>
        <taxon>Streptosporangiales</taxon>
        <taxon>Streptosporangiaceae</taxon>
        <taxon>Nonomuraea</taxon>
    </lineage>
</organism>
<evidence type="ECO:0000313" key="5">
    <source>
        <dbReference type="EMBL" id="MCP2346270.1"/>
    </source>
</evidence>
<dbReference type="Gene3D" id="3.40.190.10">
    <property type="entry name" value="Periplasmic binding protein-like II"/>
    <property type="match status" value="2"/>
</dbReference>
<dbReference type="SUPFAM" id="SSF53850">
    <property type="entry name" value="Periplasmic binding protein-like II"/>
    <property type="match status" value="1"/>
</dbReference>
<reference evidence="5 6" key="1">
    <citation type="submission" date="2022-06" db="EMBL/GenBank/DDBJ databases">
        <title>Sequencing the genomes of 1000 actinobacteria strains.</title>
        <authorList>
            <person name="Klenk H.-P."/>
        </authorList>
    </citation>
    <scope>NUCLEOTIDE SEQUENCE [LARGE SCALE GENOMIC DNA]</scope>
    <source>
        <strain evidence="5 6">DSM 44170</strain>
    </source>
</reference>
<dbReference type="InterPro" id="IPR050490">
    <property type="entry name" value="Bact_solute-bd_prot1"/>
</dbReference>
<dbReference type="EMBL" id="JAMZEC010000001">
    <property type="protein sequence ID" value="MCP2346270.1"/>
    <property type="molecule type" value="Genomic_DNA"/>
</dbReference>
<evidence type="ECO:0000256" key="3">
    <source>
        <dbReference type="ARBA" id="ARBA00022729"/>
    </source>
</evidence>
<dbReference type="InterPro" id="IPR006061">
    <property type="entry name" value="SBP_1_CS"/>
</dbReference>
<keyword evidence="2" id="KW-0813">Transport</keyword>
<dbReference type="PANTHER" id="PTHR43649">
    <property type="entry name" value="ARABINOSE-BINDING PROTEIN-RELATED"/>
    <property type="match status" value="1"/>
</dbReference>
<evidence type="ECO:0000256" key="4">
    <source>
        <dbReference type="SAM" id="SignalP"/>
    </source>
</evidence>
<evidence type="ECO:0000313" key="6">
    <source>
        <dbReference type="Proteomes" id="UP001320766"/>
    </source>
</evidence>
<name>A0ABT1JXE7_9ACTN</name>
<evidence type="ECO:0000256" key="2">
    <source>
        <dbReference type="ARBA" id="ARBA00022448"/>
    </source>
</evidence>